<evidence type="ECO:0000256" key="1">
    <source>
        <dbReference type="SAM" id="MobiDB-lite"/>
    </source>
</evidence>
<dbReference type="Proteomes" id="UP000747013">
    <property type="component" value="Unassembled WGS sequence"/>
</dbReference>
<name>A0A921HQR4_9LACO</name>
<protein>
    <submittedName>
        <fullName evidence="2">Uncharacterized protein</fullName>
    </submittedName>
</protein>
<comment type="caution">
    <text evidence="2">The sequence shown here is derived from an EMBL/GenBank/DDBJ whole genome shotgun (WGS) entry which is preliminary data.</text>
</comment>
<accession>A0A921HQR4</accession>
<evidence type="ECO:0000313" key="3">
    <source>
        <dbReference type="Proteomes" id="UP000747013"/>
    </source>
</evidence>
<feature type="region of interest" description="Disordered" evidence="1">
    <location>
        <begin position="1135"/>
        <end position="1157"/>
    </location>
</feature>
<gene>
    <name evidence="2" type="ORF">K8V88_04395</name>
</gene>
<dbReference type="EMBL" id="DYWC01000100">
    <property type="protein sequence ID" value="HJF86659.1"/>
    <property type="molecule type" value="Genomic_DNA"/>
</dbReference>
<evidence type="ECO:0000313" key="2">
    <source>
        <dbReference type="EMBL" id="HJF86659.1"/>
    </source>
</evidence>
<sequence length="2571" mass="279292">MKKNVKYIGSAIAVALLAAGAPVVIPMMVPTSMIQVKADGIPNPNETPLEMLTKFRNQFDDRYVAGTDSLTSSLDALVGEGRANYFYFGPSTSDDPNGYQHIYDIQNDGYLANLKDKNKEQSPTYFHAPGNDWYYYDIHGYLTISSGGKVLKTTTPDDLSSVSAGIKNGTIRFPLTITVHLLQGTNDGIYDHPSLQGIPDDLKTFSFKIGLSQFDIKTTNESVPSLHTGTTLSDSSLTTGNSLYIDDNYTGDSKYTASLASAEKPIYGQSLFTDKDDALDYAKSDTFDPQLSDKGNASDDQFKDNLVIEKPGVYYQTVSYNLKGDGSNGTSPAGADQAIGYMISGGVDPLTKSTIAMYTTYIDDQKSTDYAFNKNTGMLTIARKISVGKSLNAKLTTPTVNTGTATSSIDTTGNTIVDGNDTIPSNVAAGDTYYTDDAATNVATSDEVDGGVFKKAGTYYRKLTFTLTNGKTSDYNISGDLSADRTDTTVTYLQEIDVKNGTVPTIKTASANIGDSTSEDSVTKGNDLANNDGSLLDTTKGDYAGVSFGKTYYQEDATEANKAAIIAGKGENAVDGVVSSDGTTFEKAGSYLRTITFYLTKEEIANNSFDDVDPNVQVNVRESTVTYVQQIKISAVGIKPKIDNPVVSIGTKINDDKLTDTTNNSFDYNGESLLNTSEGSKGIELGTTFYDDPQLNTPTTDITNDVLNKAKTYYRTIKFYLTDEAFNNYSFSDAYGSPNENDKSVTYVQSVTVSPAETSTFNNSGLNVLAGTTTDGADISGRQLTDTTEYILKDDKDGTKVLNNSDDVTIGNYYATEDDAATENNPLTITDFEANKTYFRTITIKVASGDGYSYTYPGANSVDKDKDLVTYIQKINVGKDQATVKVGSINDVKSGTMTSTLNNDFTGDSVVNSTGSIVATDGISFGTDYYDNPTDALNGNISEKSARVTSDGQIIGGQGTLYRTITFTLNKGAVDQNTFVPGIANEDYKINGDTITYVQSINVISNAAQVSINPVTGIKTGTLVKDSDVLADSTISANGVSVIDETKDIKYGTKYYDSIEDYRESKESVDVQDGIFTNAHRYFREVTIPLKENVTTAYNFGGNNFVRVNDDNSVTYLQEVDVEKANASLDSKPVTVKAGSNVSDDKAEANNSLTSDNGDSVVGDKGIQYGTTYYDADSADEDVLIGIATTEDAVSNGKYSTPGTYKRRVVFHLQPNAATEYTFPGKQGINYMISGNTIIYVQKVTVSAIPAMATINPVTGIEANTKTSDSESFGSNSSITADGQSIIDTTGSIQYGTEYYDSIDDYKANKPSKDVSNGTFNATHNYYRTVTVPLINGASSYEFSGDNYVSVDKSNNTVTYLQEVKVSAGPTKANFADLHTYTGVPITSTLNDTSNYTLTDSTGSIILDGDDNIQLGTSYYASAQDAIDGTNPLDVSKDDVFTKNGDVYRTVTFNLKPGVTDRDYFADEINKVQPKLNGTTSVTYAQKIDVDRNAATATIMSSTVNAYTSISDVPESTGNELVDKKNISVVKDNGIKIDNSKFYDNLTDYKAGKTSSDIVDGKFSKAKTYYRAITFSLKPGVASADDFLGNDLAKVDTSENTVTYLQPVIVESNNAIATINGIETNVTVSTNDSSLNDANGSDIISKYDSTGYGSIVADNGISYGTTYYDHPDEVLHGGSVSKDVSNNRFLKGDKFYYRAITFKLKDGALSANKLGDNPAYKLNKDGTLTYAQAVRVDKAKLTPTTTPTINVDSGTNVVAEQNSENNDIKDNDNVSLIKDITFGEYYPVSTNKEVDVLNNVAKNKAVGVTDGTNYIKPGTYYRTVTFNLKENVLDANALDNSEFKVDGVTNTVTFVQTVTINSIPATITVNLKTVTVGTATDDINSTSDYKMKSGDSVIDSNVQLGDLYKSSDAALNSTASEKADVISNNRIVKSGKYFRTVTFTPTTSSLDEYTFADKNAHVHDGTVTYIQEIDVKPIASEVAPADIPEIKAKDPINKLPDGSKYVLRATDQNHTSIPTEVKSDTVYEDSNLNTPVKNGIFDKAKTYYRAITFKPTDLSAENYEFNDPNITKNSDGTITYVQPIMVNKNDGSTVNWTDDSSKGQNLSVNVTVDKEDDSALSNTEDYDLYDLTDANSNSLVDKKNNNGISFSSEYYNINSDGTAGEKSNYASGFKIMRPGTYYRQVTFSLLAGVSEDYDFSSLPGYVSSDDNSVTVNQKITATALTPSDDIKDASTTTGTSSTAKSVENPADITLTGKDKVSLIKSDPTFDGFYDKDGNKVSDVVDKNGNFAKAGTYYQKITIPLTDNADYAYDFDSLNGTVNHDAENPTVTFMRAITVNQHHSSSSTNKGNNTGTEDEWTYYQDAGVVTTKTTEPTYSLNNHANETIQNRALSENSSWVTDQYRVNNRTGVKQYRVATGEWIDANDVYFRDNGNGTGTEDEWTYYKDPGVVLTKETQEYYSLNNHANETIQNRALSEDSGWITDQYRVNNRTGVKQYRVATGEWIDSHDVIFVKDVQMIVNVDETKDYYNLYDIQKNTNSNRALEKKTSWLSDKVAIDYDGSTYYRVATNE</sequence>
<reference evidence="2" key="2">
    <citation type="submission" date="2021-09" db="EMBL/GenBank/DDBJ databases">
        <authorList>
            <person name="Gilroy R."/>
        </authorList>
    </citation>
    <scope>NUCLEOTIDE SEQUENCE</scope>
    <source>
        <strain evidence="2">7886</strain>
    </source>
</reference>
<organism evidence="2 3">
    <name type="scientific">Companilactobacillus farciminis</name>
    <dbReference type="NCBI Taxonomy" id="1612"/>
    <lineage>
        <taxon>Bacteria</taxon>
        <taxon>Bacillati</taxon>
        <taxon>Bacillota</taxon>
        <taxon>Bacilli</taxon>
        <taxon>Lactobacillales</taxon>
        <taxon>Lactobacillaceae</taxon>
        <taxon>Companilactobacillus</taxon>
    </lineage>
</organism>
<feature type="non-terminal residue" evidence="2">
    <location>
        <position position="2571"/>
    </location>
</feature>
<proteinExistence type="predicted"/>
<reference evidence="2" key="1">
    <citation type="journal article" date="2021" name="PeerJ">
        <title>Extensive microbial diversity within the chicken gut microbiome revealed by metagenomics and culture.</title>
        <authorList>
            <person name="Gilroy R."/>
            <person name="Ravi A."/>
            <person name="Getino M."/>
            <person name="Pursley I."/>
            <person name="Horton D.L."/>
            <person name="Alikhan N.F."/>
            <person name="Baker D."/>
            <person name="Gharbi K."/>
            <person name="Hall N."/>
            <person name="Watson M."/>
            <person name="Adriaenssens E.M."/>
            <person name="Foster-Nyarko E."/>
            <person name="Jarju S."/>
            <person name="Secka A."/>
            <person name="Antonio M."/>
            <person name="Oren A."/>
            <person name="Chaudhuri R.R."/>
            <person name="La Ragione R."/>
            <person name="Hildebrand F."/>
            <person name="Pallen M.J."/>
        </authorList>
    </citation>
    <scope>NUCLEOTIDE SEQUENCE</scope>
    <source>
        <strain evidence="2">7886</strain>
    </source>
</reference>